<comment type="caution">
    <text evidence="1">The sequence shown here is derived from an EMBL/GenBank/DDBJ whole genome shotgun (WGS) entry which is preliminary data.</text>
</comment>
<name>E6QTE8_9ZZZZ</name>
<protein>
    <submittedName>
        <fullName evidence="1">Uncharacterized protein</fullName>
    </submittedName>
</protein>
<reference evidence="1" key="1">
    <citation type="submission" date="2009-10" db="EMBL/GenBank/DDBJ databases">
        <title>Diversity of trophic interactions inside an arsenic-rich microbial ecosystem.</title>
        <authorList>
            <person name="Bertin P.N."/>
            <person name="Heinrich-Salmeron A."/>
            <person name="Pelletier E."/>
            <person name="Goulhen-Chollet F."/>
            <person name="Arsene-Ploetze F."/>
            <person name="Gallien S."/>
            <person name="Calteau A."/>
            <person name="Vallenet D."/>
            <person name="Casiot C."/>
            <person name="Chane-Woon-Ming B."/>
            <person name="Giloteaux L."/>
            <person name="Barakat M."/>
            <person name="Bonnefoy V."/>
            <person name="Bruneel O."/>
            <person name="Chandler M."/>
            <person name="Cleiss J."/>
            <person name="Duran R."/>
            <person name="Elbaz-Poulichet F."/>
            <person name="Fonknechten N."/>
            <person name="Lauga B."/>
            <person name="Mornico D."/>
            <person name="Ortet P."/>
            <person name="Schaeffer C."/>
            <person name="Siguier P."/>
            <person name="Alexander Thil Smith A."/>
            <person name="Van Dorsselaer A."/>
            <person name="Weissenbach J."/>
            <person name="Medigue C."/>
            <person name="Le Paslier D."/>
        </authorList>
    </citation>
    <scope>NUCLEOTIDE SEQUENCE</scope>
</reference>
<gene>
    <name evidence="1" type="ORF">CARN7_1302</name>
</gene>
<evidence type="ECO:0000313" key="1">
    <source>
        <dbReference type="EMBL" id="CBI10520.1"/>
    </source>
</evidence>
<sequence>MNQALQGNLWGKMNPETLVKKEWHDVANSVSYPYRIIEPFYRWICYGHDGLVYVVVPEEIKAKVRTSIDSPVSVSLLLSVLH</sequence>
<organism evidence="1">
    <name type="scientific">mine drainage metagenome</name>
    <dbReference type="NCBI Taxonomy" id="410659"/>
    <lineage>
        <taxon>unclassified sequences</taxon>
        <taxon>metagenomes</taxon>
        <taxon>ecological metagenomes</taxon>
    </lineage>
</organism>
<accession>E6QTE8</accession>
<dbReference type="AlphaFoldDB" id="E6QTE8"/>
<proteinExistence type="predicted"/>
<dbReference type="EMBL" id="CABR01000087">
    <property type="protein sequence ID" value="CBI10520.1"/>
    <property type="molecule type" value="Genomic_DNA"/>
</dbReference>